<dbReference type="InterPro" id="IPR016156">
    <property type="entry name" value="FAD/NAD-linked_Rdtase_dimer_sf"/>
</dbReference>
<keyword evidence="9" id="KW-0547">Nucleotide-binding</keyword>
<keyword evidence="3 9" id="KW-0274">FAD</keyword>
<keyword evidence="9" id="KW-0520">NAD</keyword>
<feature type="disulfide bond" description="Redox-active" evidence="10">
    <location>
        <begin position="39"/>
        <end position="44"/>
    </location>
</feature>
<dbReference type="NCBIfam" id="TIGR03452">
    <property type="entry name" value="mycothione_red"/>
    <property type="match status" value="1"/>
</dbReference>
<dbReference type="Gene3D" id="3.30.390.30">
    <property type="match status" value="1"/>
</dbReference>
<evidence type="ECO:0000259" key="12">
    <source>
        <dbReference type="Pfam" id="PF02852"/>
    </source>
</evidence>
<evidence type="ECO:0000256" key="4">
    <source>
        <dbReference type="ARBA" id="ARBA00022857"/>
    </source>
</evidence>
<dbReference type="PRINTS" id="PR00368">
    <property type="entry name" value="FADPNR"/>
</dbReference>
<dbReference type="PRINTS" id="PR00411">
    <property type="entry name" value="PNDRDTASEI"/>
</dbReference>
<feature type="binding site" evidence="9">
    <location>
        <position position="265"/>
    </location>
    <ligand>
        <name>NAD(+)</name>
        <dbReference type="ChEBI" id="CHEBI:57540"/>
    </ligand>
</feature>
<keyword evidence="6" id="KW-1015">Disulfide bond</keyword>
<feature type="binding site" evidence="9">
    <location>
        <begin position="175"/>
        <end position="182"/>
    </location>
    <ligand>
        <name>NAD(+)</name>
        <dbReference type="ChEBI" id="CHEBI:57540"/>
    </ligand>
</feature>
<comment type="caution">
    <text evidence="14">The sequence shown here is derived from an EMBL/GenBank/DDBJ whole genome shotgun (WGS) entry which is preliminary data.</text>
</comment>
<dbReference type="RefSeq" id="WP_137813692.1">
    <property type="nucleotide sequence ID" value="NZ_BJFL01000008.1"/>
</dbReference>
<dbReference type="InterPro" id="IPR023753">
    <property type="entry name" value="FAD/NAD-binding_dom"/>
</dbReference>
<evidence type="ECO:0000256" key="5">
    <source>
        <dbReference type="ARBA" id="ARBA00023002"/>
    </source>
</evidence>
<dbReference type="PROSITE" id="PS00076">
    <property type="entry name" value="PYRIDINE_REDOX_1"/>
    <property type="match status" value="1"/>
</dbReference>
<dbReference type="InterPro" id="IPR017817">
    <property type="entry name" value="Mycothione_reductase"/>
</dbReference>
<evidence type="ECO:0000256" key="8">
    <source>
        <dbReference type="PIRSR" id="PIRSR000350-2"/>
    </source>
</evidence>
<evidence type="ECO:0000313" key="14">
    <source>
        <dbReference type="EMBL" id="GDY30580.1"/>
    </source>
</evidence>
<evidence type="ECO:0000256" key="10">
    <source>
        <dbReference type="PIRSR" id="PIRSR000350-4"/>
    </source>
</evidence>
<comment type="similarity">
    <text evidence="1 11">Belongs to the class-I pyridine nucleotide-disulfide oxidoreductase family.</text>
</comment>
<dbReference type="InterPro" id="IPR036188">
    <property type="entry name" value="FAD/NAD-bd_sf"/>
</dbReference>
<organism evidence="14 15">
    <name type="scientific">Gandjariella thermophila</name>
    <dbReference type="NCBI Taxonomy" id="1931992"/>
    <lineage>
        <taxon>Bacteria</taxon>
        <taxon>Bacillati</taxon>
        <taxon>Actinomycetota</taxon>
        <taxon>Actinomycetes</taxon>
        <taxon>Pseudonocardiales</taxon>
        <taxon>Pseudonocardiaceae</taxon>
        <taxon>Gandjariella</taxon>
    </lineage>
</organism>
<dbReference type="GO" id="GO:0003955">
    <property type="term" value="F:NAD(P)H dehydrogenase (quinone) activity"/>
    <property type="evidence" value="ECO:0007669"/>
    <property type="project" value="TreeGrafter"/>
</dbReference>
<comment type="cofactor">
    <cofactor evidence="9">
        <name>FAD</name>
        <dbReference type="ChEBI" id="CHEBI:57692"/>
    </cofactor>
    <text evidence="9">Binds 1 FAD per subunit.</text>
</comment>
<evidence type="ECO:0000256" key="2">
    <source>
        <dbReference type="ARBA" id="ARBA00022630"/>
    </source>
</evidence>
<accession>A0A4D4J683</accession>
<dbReference type="OrthoDB" id="4678789at2"/>
<sequence>MRHFDLVIIGTGSGNSILDERFAGWDVAIVERGTFGGTCLNVGCIPTKMFVHTADVAGAPAASARLGVDAELHGVRWTDVRDRIFGRIDPIAEAGRRYRAEDNPNVTVYSGQARFVGPKTLDTGTGETITADRFVLAAGGRPIIPEIPGIADLDVYTNENVMRLERLPRRMVILGSGFVAAEFAHVFSSFGVDVTLVARYDRLLRGEDEAISVRFTDLARDRWDVRLNRKAVRAERTDGGLARLHLEGPLGEDVAEGDVLLVAIGRRPNSDLLDLDATGVVTHADGRVVVDDAQRTSVDGIYALGDISSRFQLKHVANHEARVVQHNLLHPDAPVGSDHRFVPHAVFTAPQIASVGITEQEARARGVKYVTASQDYAGIAYGWAMEDTTGFAKLLADPDTGRLLGAHIIGPQAPTLIQPLIQAMSFGLDARSMARGQYWIHPAMPELVENALLKLPLD</sequence>
<dbReference type="Gene3D" id="3.50.50.60">
    <property type="entry name" value="FAD/NAD(P)-binding domain"/>
    <property type="match status" value="2"/>
</dbReference>
<reference evidence="15" key="1">
    <citation type="submission" date="2019-04" db="EMBL/GenBank/DDBJ databases">
        <title>Draft genome sequence of Pseudonocardiaceae bacterium SL3-2-4.</title>
        <authorList>
            <person name="Ningsih F."/>
            <person name="Yokota A."/>
            <person name="Sakai Y."/>
            <person name="Nanatani K."/>
            <person name="Yabe S."/>
            <person name="Oetari A."/>
            <person name="Sjamsuridzal W."/>
        </authorList>
    </citation>
    <scope>NUCLEOTIDE SEQUENCE [LARGE SCALE GENOMIC DNA]</scope>
    <source>
        <strain evidence="15">SL3-2-4</strain>
    </source>
</reference>
<dbReference type="PANTHER" id="PTHR43014">
    <property type="entry name" value="MERCURIC REDUCTASE"/>
    <property type="match status" value="1"/>
</dbReference>
<dbReference type="InterPro" id="IPR001100">
    <property type="entry name" value="Pyr_nuc-diS_OxRdtase"/>
</dbReference>
<dbReference type="SUPFAM" id="SSF55424">
    <property type="entry name" value="FAD/NAD-linked reductases, dimerisation (C-terminal) domain"/>
    <property type="match status" value="1"/>
</dbReference>
<dbReference type="PIRSF" id="PIRSF000350">
    <property type="entry name" value="Mercury_reductase_MerA"/>
    <property type="match status" value="1"/>
</dbReference>
<evidence type="ECO:0000256" key="1">
    <source>
        <dbReference type="ARBA" id="ARBA00007532"/>
    </source>
</evidence>
<keyword evidence="2 11" id="KW-0285">Flavoprotein</keyword>
<dbReference type="SUPFAM" id="SSF51905">
    <property type="entry name" value="FAD/NAD(P)-binding domain"/>
    <property type="match status" value="1"/>
</dbReference>
<evidence type="ECO:0000256" key="11">
    <source>
        <dbReference type="RuleBase" id="RU003691"/>
    </source>
</evidence>
<evidence type="ECO:0000256" key="6">
    <source>
        <dbReference type="ARBA" id="ARBA00023157"/>
    </source>
</evidence>
<dbReference type="PANTHER" id="PTHR43014:SF4">
    <property type="entry name" value="PYRIDINE NUCLEOTIDE-DISULFIDE OXIDOREDUCTASE RCLA-RELATED"/>
    <property type="match status" value="1"/>
</dbReference>
<keyword evidence="5 11" id="KW-0560">Oxidoreductase</keyword>
<proteinExistence type="inferred from homology"/>
<evidence type="ECO:0000313" key="15">
    <source>
        <dbReference type="Proteomes" id="UP000298860"/>
    </source>
</evidence>
<dbReference type="AlphaFoldDB" id="A0A4D4J683"/>
<evidence type="ECO:0000256" key="9">
    <source>
        <dbReference type="PIRSR" id="PIRSR000350-3"/>
    </source>
</evidence>
<dbReference type="GO" id="GO:0050660">
    <property type="term" value="F:flavin adenine dinucleotide binding"/>
    <property type="evidence" value="ECO:0007669"/>
    <property type="project" value="TreeGrafter"/>
</dbReference>
<keyword evidence="7 11" id="KW-0676">Redox-active center</keyword>
<dbReference type="EMBL" id="BJFL01000008">
    <property type="protein sequence ID" value="GDY30580.1"/>
    <property type="molecule type" value="Genomic_DNA"/>
</dbReference>
<keyword evidence="15" id="KW-1185">Reference proteome</keyword>
<dbReference type="InterPro" id="IPR012999">
    <property type="entry name" value="Pyr_OxRdtase_I_AS"/>
</dbReference>
<dbReference type="Pfam" id="PF07992">
    <property type="entry name" value="Pyr_redox_2"/>
    <property type="match status" value="1"/>
</dbReference>
<evidence type="ECO:0000259" key="13">
    <source>
        <dbReference type="Pfam" id="PF07992"/>
    </source>
</evidence>
<name>A0A4D4J683_9PSEU</name>
<feature type="binding site" evidence="9">
    <location>
        <position position="48"/>
    </location>
    <ligand>
        <name>FAD</name>
        <dbReference type="ChEBI" id="CHEBI:57692"/>
    </ligand>
</feature>
<keyword evidence="4" id="KW-0521">NADP</keyword>
<protein>
    <submittedName>
        <fullName evidence="14">Mycothione reductase</fullName>
    </submittedName>
</protein>
<feature type="domain" description="Pyridine nucleotide-disulphide oxidoreductase dimerisation" evidence="12">
    <location>
        <begin position="342"/>
        <end position="451"/>
    </location>
</feature>
<dbReference type="NCBIfam" id="NF005884">
    <property type="entry name" value="PRK07846.1"/>
    <property type="match status" value="1"/>
</dbReference>
<dbReference type="Pfam" id="PF02852">
    <property type="entry name" value="Pyr_redox_dim"/>
    <property type="match status" value="1"/>
</dbReference>
<feature type="domain" description="FAD/NAD(P)-binding" evidence="13">
    <location>
        <begin position="4"/>
        <end position="321"/>
    </location>
</feature>
<dbReference type="Proteomes" id="UP000298860">
    <property type="component" value="Unassembled WGS sequence"/>
</dbReference>
<dbReference type="GO" id="GO:0016668">
    <property type="term" value="F:oxidoreductase activity, acting on a sulfur group of donors, NAD(P) as acceptor"/>
    <property type="evidence" value="ECO:0007669"/>
    <property type="project" value="InterPro"/>
</dbReference>
<feature type="active site" description="Proton acceptor" evidence="8">
    <location>
        <position position="441"/>
    </location>
</feature>
<evidence type="ECO:0000256" key="7">
    <source>
        <dbReference type="ARBA" id="ARBA00023284"/>
    </source>
</evidence>
<dbReference type="InterPro" id="IPR004099">
    <property type="entry name" value="Pyr_nucl-diS_OxRdtase_dimer"/>
</dbReference>
<gene>
    <name evidence="14" type="primary">gor</name>
    <name evidence="14" type="ORF">GTS_22130</name>
</gene>
<evidence type="ECO:0000256" key="3">
    <source>
        <dbReference type="ARBA" id="ARBA00022827"/>
    </source>
</evidence>
<feature type="binding site" evidence="9">
    <location>
        <position position="306"/>
    </location>
    <ligand>
        <name>FAD</name>
        <dbReference type="ChEBI" id="CHEBI:57692"/>
    </ligand>
</feature>